<feature type="domain" description="Serine dehydratase beta chain" evidence="13">
    <location>
        <begin position="7"/>
        <end position="158"/>
    </location>
</feature>
<evidence type="ECO:0000256" key="1">
    <source>
        <dbReference type="ARBA" id="ARBA00001966"/>
    </source>
</evidence>
<dbReference type="RefSeq" id="WP_015752676.1">
    <property type="nucleotide sequence ID" value="NC_013223.1"/>
</dbReference>
<dbReference type="GO" id="GO:0051539">
    <property type="term" value="F:4 iron, 4 sulfur cluster binding"/>
    <property type="evidence" value="ECO:0007669"/>
    <property type="project" value="UniProtKB-UniRule"/>
</dbReference>
<dbReference type="GO" id="GO:0046872">
    <property type="term" value="F:metal ion binding"/>
    <property type="evidence" value="ECO:0007669"/>
    <property type="project" value="UniProtKB-KW"/>
</dbReference>
<comment type="pathway">
    <text evidence="2">Carbohydrate biosynthesis; gluconeogenesis.</text>
</comment>
<dbReference type="OrthoDB" id="9805537at2"/>
<evidence type="ECO:0000256" key="11">
    <source>
        <dbReference type="RuleBase" id="RU366059"/>
    </source>
</evidence>
<comment type="catalytic activity">
    <reaction evidence="10 11">
        <text>L-serine = pyruvate + NH4(+)</text>
        <dbReference type="Rhea" id="RHEA:19169"/>
        <dbReference type="ChEBI" id="CHEBI:15361"/>
        <dbReference type="ChEBI" id="CHEBI:28938"/>
        <dbReference type="ChEBI" id="CHEBI:33384"/>
        <dbReference type="EC" id="4.3.1.17"/>
    </reaction>
</comment>
<dbReference type="Pfam" id="PF03313">
    <property type="entry name" value="SDH_alpha"/>
    <property type="match status" value="1"/>
</dbReference>
<dbReference type="GO" id="GO:0003941">
    <property type="term" value="F:L-serine ammonia-lyase activity"/>
    <property type="evidence" value="ECO:0007669"/>
    <property type="project" value="UniProtKB-UniRule"/>
</dbReference>
<protein>
    <recommendedName>
        <fullName evidence="11">L-serine dehydratase</fullName>
        <ecNumber evidence="11">4.3.1.17</ecNumber>
    </recommendedName>
</protein>
<comment type="cofactor">
    <cofactor evidence="1 11">
        <name>[4Fe-4S] cluster</name>
        <dbReference type="ChEBI" id="CHEBI:49883"/>
    </cofactor>
</comment>
<evidence type="ECO:0000256" key="5">
    <source>
        <dbReference type="ARBA" id="ARBA00022485"/>
    </source>
</evidence>
<keyword evidence="7 11" id="KW-0408">Iron</keyword>
<dbReference type="KEGG" id="drt:Dret_2251"/>
<reference evidence="14 15" key="2">
    <citation type="journal article" date="2010" name="Stand. Genomic Sci.">
        <title>Complete genome sequence of Desulfohalobium retbaense type strain (HR(100)).</title>
        <authorList>
            <person name="Spring S."/>
            <person name="Nolan M."/>
            <person name="Lapidus A."/>
            <person name="Glavina Del Rio T."/>
            <person name="Copeland A."/>
            <person name="Tice H."/>
            <person name="Cheng J.F."/>
            <person name="Lucas S."/>
            <person name="Land M."/>
            <person name="Chen F."/>
            <person name="Bruce D."/>
            <person name="Goodwin L."/>
            <person name="Pitluck S."/>
            <person name="Ivanova N."/>
            <person name="Mavromatis K."/>
            <person name="Mikhailova N."/>
            <person name="Pati A."/>
            <person name="Chen A."/>
            <person name="Palaniappan K."/>
            <person name="Hauser L."/>
            <person name="Chang Y.J."/>
            <person name="Jeffries C.D."/>
            <person name="Munk C."/>
            <person name="Kiss H."/>
            <person name="Chain P."/>
            <person name="Han C."/>
            <person name="Brettin T."/>
            <person name="Detter J.C."/>
            <person name="Schuler E."/>
            <person name="Goker M."/>
            <person name="Rohde M."/>
            <person name="Bristow J."/>
            <person name="Eisen J.A."/>
            <person name="Markowitz V."/>
            <person name="Hugenholtz P."/>
            <person name="Kyrpides N.C."/>
            <person name="Klenk H.P."/>
        </authorList>
    </citation>
    <scope>NUCLEOTIDE SEQUENCE [LARGE SCALE GENOMIC DNA]</scope>
    <source>
        <strain evidence="14 15">DSM 5692</strain>
    </source>
</reference>
<dbReference type="InterPro" id="IPR005130">
    <property type="entry name" value="Ser_deHydtase-like_asu"/>
</dbReference>
<dbReference type="Pfam" id="PF03315">
    <property type="entry name" value="SDH_beta"/>
    <property type="match status" value="1"/>
</dbReference>
<dbReference type="AlphaFoldDB" id="C8X538"/>
<dbReference type="Proteomes" id="UP000001052">
    <property type="component" value="Chromosome"/>
</dbReference>
<accession>C8X538</accession>
<reference evidence="15" key="1">
    <citation type="submission" date="2009-09" db="EMBL/GenBank/DDBJ databases">
        <title>The complete chromosome of Desulfohalobium retbaense DSM 5692.</title>
        <authorList>
            <consortium name="US DOE Joint Genome Institute (JGI-PGF)"/>
            <person name="Lucas S."/>
            <person name="Copeland A."/>
            <person name="Lapidus A."/>
            <person name="Glavina del Rio T."/>
            <person name="Dalin E."/>
            <person name="Tice H."/>
            <person name="Bruce D."/>
            <person name="Goodwin L."/>
            <person name="Pitluck S."/>
            <person name="Kyrpides N."/>
            <person name="Mavromatis K."/>
            <person name="Ivanova N."/>
            <person name="Mikhailova N."/>
            <person name="Munk A.C."/>
            <person name="Brettin T."/>
            <person name="Detter J.C."/>
            <person name="Han C."/>
            <person name="Tapia R."/>
            <person name="Larimer F."/>
            <person name="Land M."/>
            <person name="Hauser L."/>
            <person name="Markowitz V."/>
            <person name="Cheng J.-F."/>
            <person name="Hugenholtz P."/>
            <person name="Woyke T."/>
            <person name="Wu D."/>
            <person name="Spring S."/>
            <person name="Klenk H.-P."/>
            <person name="Eisen J.A."/>
        </authorList>
    </citation>
    <scope>NUCLEOTIDE SEQUENCE [LARGE SCALE GENOMIC DNA]</scope>
    <source>
        <strain evidence="15">DSM 5692</strain>
    </source>
</reference>
<proteinExistence type="inferred from homology"/>
<dbReference type="InterPro" id="IPR029009">
    <property type="entry name" value="ASB_dom_sf"/>
</dbReference>
<dbReference type="InterPro" id="IPR004644">
    <property type="entry name" value="Fe-S_L-Ser_mono"/>
</dbReference>
<dbReference type="SUPFAM" id="SSF143548">
    <property type="entry name" value="Serine metabolism enzymes domain"/>
    <property type="match status" value="1"/>
</dbReference>
<dbReference type="STRING" id="485915.Dret_2251"/>
<keyword evidence="15" id="KW-1185">Reference proteome</keyword>
<evidence type="ECO:0000256" key="4">
    <source>
        <dbReference type="ARBA" id="ARBA00022432"/>
    </source>
</evidence>
<evidence type="ECO:0000313" key="15">
    <source>
        <dbReference type="Proteomes" id="UP000001052"/>
    </source>
</evidence>
<gene>
    <name evidence="14" type="ordered locus">Dret_2251</name>
</gene>
<keyword evidence="6 11" id="KW-0479">Metal-binding</keyword>
<evidence type="ECO:0000256" key="2">
    <source>
        <dbReference type="ARBA" id="ARBA00004742"/>
    </source>
</evidence>
<dbReference type="eggNOG" id="COG1760">
    <property type="taxonomic scope" value="Bacteria"/>
</dbReference>
<evidence type="ECO:0000259" key="13">
    <source>
        <dbReference type="Pfam" id="PF03315"/>
    </source>
</evidence>
<evidence type="ECO:0000256" key="9">
    <source>
        <dbReference type="ARBA" id="ARBA00023239"/>
    </source>
</evidence>
<comment type="similarity">
    <text evidence="3 11">Belongs to the iron-sulfur dependent L-serine dehydratase family.</text>
</comment>
<keyword evidence="5 11" id="KW-0004">4Fe-4S</keyword>
<dbReference type="PANTHER" id="PTHR30182:SF1">
    <property type="entry name" value="L-SERINE DEHYDRATASE 1"/>
    <property type="match status" value="1"/>
</dbReference>
<keyword evidence="9 11" id="KW-0456">Lyase</keyword>
<dbReference type="NCBIfam" id="TIGR00720">
    <property type="entry name" value="sda_mono"/>
    <property type="match status" value="1"/>
</dbReference>
<organism evidence="14 15">
    <name type="scientific">Desulfohalobium retbaense (strain ATCC 49708 / DSM 5692 / JCM 16813 / HR100)</name>
    <dbReference type="NCBI Taxonomy" id="485915"/>
    <lineage>
        <taxon>Bacteria</taxon>
        <taxon>Pseudomonadati</taxon>
        <taxon>Thermodesulfobacteriota</taxon>
        <taxon>Desulfovibrionia</taxon>
        <taxon>Desulfovibrionales</taxon>
        <taxon>Desulfohalobiaceae</taxon>
        <taxon>Desulfohalobium</taxon>
    </lineage>
</organism>
<sequence length="454" mass="48395">MPPVETSVFELFRIGPGPSSSHTIGPMRAAARFLAELERLDASQRNEAVQVKIHLYGSLSATGQGHGTVEAVLAGLLGHEPETAPPDILEQLRTHPAQHRLALGDRELPLSAGDVIFDTLDHPFPWPNTLRFLLYGPGGVLLEREYYSIGGGFLLEKGEEAAAKRPRLPYPYQNMAECKTQLTTHGLRLHRLMLENEKALTGASENEIYDRLEHLLDCMEQAVDRGLQTSGVLPGPLGLQRKAPALHHRLQSVVYEQEKILLALNAYALAAAEENAAGHTIVTAPTAGASGIVPAVVYLLSHSLGLGRRALCQGLLAAATVGFLAKHNASIAGAEVGCQGEVGVASAMAAALVSYAKGHRFRVTENAAETALEHHLGLTCDPVGGYVQIPCIERNAMGAIKAYNGFLIATAVAPTLYKVDLDKVIQAMAATGRDLLPKYRETAAGGLALCLGNC</sequence>
<dbReference type="EMBL" id="CP001734">
    <property type="protein sequence ID" value="ACV69535.1"/>
    <property type="molecule type" value="Genomic_DNA"/>
</dbReference>
<evidence type="ECO:0000313" key="14">
    <source>
        <dbReference type="EMBL" id="ACV69535.1"/>
    </source>
</evidence>
<evidence type="ECO:0000259" key="12">
    <source>
        <dbReference type="Pfam" id="PF03313"/>
    </source>
</evidence>
<keyword evidence="4 11" id="KW-0312">Gluconeogenesis</keyword>
<dbReference type="Gene3D" id="3.30.1330.90">
    <property type="entry name" value="D-3-phosphoglycerate dehydrogenase, domain 3"/>
    <property type="match status" value="1"/>
</dbReference>
<dbReference type="InterPro" id="IPR005131">
    <property type="entry name" value="Ser_deHydtase_bsu"/>
</dbReference>
<evidence type="ECO:0000256" key="7">
    <source>
        <dbReference type="ARBA" id="ARBA00023004"/>
    </source>
</evidence>
<keyword evidence="8 11" id="KW-0411">Iron-sulfur</keyword>
<dbReference type="GO" id="GO:0006094">
    <property type="term" value="P:gluconeogenesis"/>
    <property type="evidence" value="ECO:0007669"/>
    <property type="project" value="UniProtKB-KW"/>
</dbReference>
<evidence type="ECO:0000256" key="3">
    <source>
        <dbReference type="ARBA" id="ARBA00008636"/>
    </source>
</evidence>
<evidence type="ECO:0000256" key="6">
    <source>
        <dbReference type="ARBA" id="ARBA00022723"/>
    </source>
</evidence>
<feature type="domain" description="Serine dehydratase-like alpha subunit" evidence="12">
    <location>
        <begin position="185"/>
        <end position="448"/>
    </location>
</feature>
<dbReference type="HOGENOM" id="CLU_022305_0_1_7"/>
<dbReference type="PANTHER" id="PTHR30182">
    <property type="entry name" value="L-SERINE DEHYDRATASE"/>
    <property type="match status" value="1"/>
</dbReference>
<evidence type="ECO:0000256" key="10">
    <source>
        <dbReference type="ARBA" id="ARBA00049406"/>
    </source>
</evidence>
<name>C8X538_DESRD</name>
<dbReference type="InterPro" id="IPR051318">
    <property type="entry name" value="Fe-S_L-Ser"/>
</dbReference>
<dbReference type="EC" id="4.3.1.17" evidence="11"/>
<evidence type="ECO:0000256" key="8">
    <source>
        <dbReference type="ARBA" id="ARBA00023014"/>
    </source>
</evidence>